<organism evidence="3 4">
    <name type="scientific">Legionella steelei</name>
    <dbReference type="NCBI Taxonomy" id="947033"/>
    <lineage>
        <taxon>Bacteria</taxon>
        <taxon>Pseudomonadati</taxon>
        <taxon>Pseudomonadota</taxon>
        <taxon>Gammaproteobacteria</taxon>
        <taxon>Legionellales</taxon>
        <taxon>Legionellaceae</taxon>
        <taxon>Legionella</taxon>
    </lineage>
</organism>
<proteinExistence type="predicted"/>
<accession>A0A0W0ZJD9</accession>
<protein>
    <submittedName>
        <fullName evidence="3">Coiled-coil-containing protein</fullName>
    </submittedName>
</protein>
<name>A0A0W0ZJD9_9GAMM</name>
<evidence type="ECO:0000256" key="1">
    <source>
        <dbReference type="SAM" id="Coils"/>
    </source>
</evidence>
<dbReference type="RefSeq" id="WP_157070736.1">
    <property type="nucleotide sequence ID" value="NZ_LNYY01000019.1"/>
</dbReference>
<feature type="region of interest" description="Disordered" evidence="2">
    <location>
        <begin position="262"/>
        <end position="281"/>
    </location>
</feature>
<reference evidence="3 4" key="1">
    <citation type="submission" date="2015-11" db="EMBL/GenBank/DDBJ databases">
        <title>Genomic analysis of 38 Legionella species identifies large and diverse effector repertoires.</title>
        <authorList>
            <person name="Burstein D."/>
            <person name="Amaro F."/>
            <person name="Zusman T."/>
            <person name="Lifshitz Z."/>
            <person name="Cohen O."/>
            <person name="Gilbert J.A."/>
            <person name="Pupko T."/>
            <person name="Shuman H.A."/>
            <person name="Segal G."/>
        </authorList>
    </citation>
    <scope>NUCLEOTIDE SEQUENCE [LARGE SCALE GENOMIC DNA]</scope>
    <source>
        <strain evidence="3 4">IMVS3376</strain>
    </source>
</reference>
<feature type="coiled-coil region" evidence="1">
    <location>
        <begin position="491"/>
        <end position="525"/>
    </location>
</feature>
<dbReference type="PATRIC" id="fig|947033.5.peg.2484"/>
<sequence>MAKNTLFNFLSQGEAAVQLPPGYQLALDTNKASRHYYRIECPTPTQFILKDKENKYELLTHHVSIYENEYRDNPKLSQYHYTAEFINQLGEHYRLHVYFNTFDELLANIAFEQEIDGAYQPIDTKSLRNQFIRLALKHTEPLMKQLKQQQNELIKTLDARYNDCDERLAKYFDANVDKTIEALPIMKEACTILRELIPLTRSPNYPKLLHFYEMSVRALERQSTPVLAMPLSQAPNIHKNESTHADGDIVADAEVVPQDVGSSKTAITVTKTNPPTQPKNSTVKREIKTLSLQLEKLMEASEEVQAKAIEDLLAKTYEISLSYEHQIELEDLRQLQKIRRELHKLGTNLLPTLLFKGQFNLAALLTSAHHLLRAEKYLSVALQTHNSRLLDFILQYGDVDINNQPVSVYKKAYPSMVQACLAVDSPTSSMSECLSVLIRHGASLLMPDPKGLPLVYSILSDATHPLYKALLMNRDKTIESIDFLKNLIVILRDYLEQRDLSASEANALEAELKSFEVQLECLQNAQLKDPSSRFLMKQIHHLEERYFGSLVSRLRKDPDIMAVNEQIQNAVHQLNAKLTKTQLRQNKISASNYIETLDKALAHVDVASLEFEFLKAEVLKNLNNNLQLIEKRSELIDVQKEIARGPHSKKGYKAYRGNLRQQDILLQEINELASGLPQEETMQEFLELNKTLESLQGMGNLVTQFSSIFSSIAPTSQAPSTDNADEEETELELEALANLGSFLKKTFGK</sequence>
<evidence type="ECO:0000256" key="2">
    <source>
        <dbReference type="SAM" id="MobiDB-lite"/>
    </source>
</evidence>
<dbReference type="AlphaFoldDB" id="A0A0W0ZJD9"/>
<dbReference type="OrthoDB" id="5652557at2"/>
<dbReference type="Proteomes" id="UP000054926">
    <property type="component" value="Unassembled WGS sequence"/>
</dbReference>
<keyword evidence="4" id="KW-1185">Reference proteome</keyword>
<evidence type="ECO:0000313" key="4">
    <source>
        <dbReference type="Proteomes" id="UP000054926"/>
    </source>
</evidence>
<dbReference type="EMBL" id="LNYY01000019">
    <property type="protein sequence ID" value="KTD69185.1"/>
    <property type="molecule type" value="Genomic_DNA"/>
</dbReference>
<gene>
    <name evidence="3" type="primary">legC4</name>
    <name evidence="3" type="ORF">Lste_2343</name>
</gene>
<evidence type="ECO:0000313" key="3">
    <source>
        <dbReference type="EMBL" id="KTD69185.1"/>
    </source>
</evidence>
<keyword evidence="1" id="KW-0175">Coiled coil</keyword>
<comment type="caution">
    <text evidence="3">The sequence shown here is derived from an EMBL/GenBank/DDBJ whole genome shotgun (WGS) entry which is preliminary data.</text>
</comment>